<evidence type="ECO:0000313" key="1">
    <source>
        <dbReference type="EMBL" id="OAT68665.1"/>
    </source>
</evidence>
<dbReference type="SUPFAM" id="SSF52540">
    <property type="entry name" value="P-loop containing nucleoside triphosphate hydrolases"/>
    <property type="match status" value="1"/>
</dbReference>
<accession>A0A179VCG6</accession>
<dbReference type="AlphaFoldDB" id="A0A179VCG6"/>
<comment type="caution">
    <text evidence="1">The sequence shown here is derived from an EMBL/GenBank/DDBJ whole genome shotgun (WGS) entry which is preliminary data.</text>
</comment>
<dbReference type="EMBL" id="LQYE01000013">
    <property type="protein sequence ID" value="OAT68665.1"/>
    <property type="molecule type" value="Genomic_DNA"/>
</dbReference>
<name>A0A179VCG6_9MYCO</name>
<dbReference type="Gene3D" id="3.40.50.300">
    <property type="entry name" value="P-loop containing nucleotide triphosphate hydrolases"/>
    <property type="match status" value="1"/>
</dbReference>
<evidence type="ECO:0000313" key="2">
    <source>
        <dbReference type="Proteomes" id="UP000186919"/>
    </source>
</evidence>
<proteinExistence type="predicted"/>
<gene>
    <name evidence="1" type="ORF">AWB85_24160</name>
</gene>
<dbReference type="Proteomes" id="UP000186919">
    <property type="component" value="Unassembled WGS sequence"/>
</dbReference>
<protein>
    <recommendedName>
        <fullName evidence="3">UvrD-like helicase C-terminal domain-containing protein</fullName>
    </recommendedName>
</protein>
<organism evidence="1 2">
    <name type="scientific">Mycobacteroides immunogenum</name>
    <dbReference type="NCBI Taxonomy" id="83262"/>
    <lineage>
        <taxon>Bacteria</taxon>
        <taxon>Bacillati</taxon>
        <taxon>Actinomycetota</taxon>
        <taxon>Actinomycetes</taxon>
        <taxon>Mycobacteriales</taxon>
        <taxon>Mycobacteriaceae</taxon>
        <taxon>Mycobacteroides</taxon>
    </lineage>
</organism>
<dbReference type="Gene3D" id="2.30.30.940">
    <property type="match status" value="1"/>
</dbReference>
<evidence type="ECO:0008006" key="3">
    <source>
        <dbReference type="Google" id="ProtNLM"/>
    </source>
</evidence>
<dbReference type="InterPro" id="IPR027417">
    <property type="entry name" value="P-loop_NTPase"/>
</dbReference>
<sequence>MRDGNRWRVAAIDAKTNHVAAERLDDKARVVFDNDYVREHLSLGYAVTVHSAQGVTADTCRAVLQRQH</sequence>
<reference evidence="1 2" key="1">
    <citation type="submission" date="2016-01" db="EMBL/GenBank/DDBJ databases">
        <title>Mycobacterium immunogenum strain CD11_6 genome sequencing and assembly.</title>
        <authorList>
            <person name="Kaur G."/>
            <person name="Nair G.R."/>
            <person name="Mayilraj S."/>
        </authorList>
    </citation>
    <scope>NUCLEOTIDE SEQUENCE [LARGE SCALE GENOMIC DNA]</scope>
    <source>
        <strain evidence="1 2">CD11-6</strain>
    </source>
</reference>